<organism evidence="2 3">
    <name type="scientific">Ancylostoma ceylanicum</name>
    <dbReference type="NCBI Taxonomy" id="53326"/>
    <lineage>
        <taxon>Eukaryota</taxon>
        <taxon>Metazoa</taxon>
        <taxon>Ecdysozoa</taxon>
        <taxon>Nematoda</taxon>
        <taxon>Chromadorea</taxon>
        <taxon>Rhabditida</taxon>
        <taxon>Rhabditina</taxon>
        <taxon>Rhabditomorpha</taxon>
        <taxon>Strongyloidea</taxon>
        <taxon>Ancylostomatidae</taxon>
        <taxon>Ancylostomatinae</taxon>
        <taxon>Ancylostoma</taxon>
    </lineage>
</organism>
<feature type="region of interest" description="Disordered" evidence="1">
    <location>
        <begin position="1"/>
        <end position="27"/>
    </location>
</feature>
<evidence type="ECO:0000313" key="2">
    <source>
        <dbReference type="EMBL" id="EPB69896.1"/>
    </source>
</evidence>
<protein>
    <submittedName>
        <fullName evidence="2">Uncharacterized protein</fullName>
    </submittedName>
</protein>
<dbReference type="GO" id="GO:0003779">
    <property type="term" value="F:actin binding"/>
    <property type="evidence" value="ECO:0007669"/>
    <property type="project" value="InterPro"/>
</dbReference>
<dbReference type="InterPro" id="IPR013992">
    <property type="entry name" value="Adenylate_cyclase-assoc_CAP_N"/>
</dbReference>
<accession>A0A0D6LIZ6</accession>
<name>A0A0D6LIZ6_9BILA</name>
<proteinExistence type="predicted"/>
<sequence length="85" mass="9093">MITSQVSELTAALHSTAATRPPEQDPRLTMLDDVAYIGGLPEDMDHLDKLVSRLETVTAKLESLGSFKPQPAPKPAHLGGGNEQT</sequence>
<dbReference type="AlphaFoldDB" id="A0A0D6LIZ6"/>
<evidence type="ECO:0000256" key="1">
    <source>
        <dbReference type="SAM" id="MobiDB-lite"/>
    </source>
</evidence>
<dbReference type="EMBL" id="KE125243">
    <property type="protein sequence ID" value="EPB69896.1"/>
    <property type="molecule type" value="Genomic_DNA"/>
</dbReference>
<evidence type="ECO:0000313" key="3">
    <source>
        <dbReference type="Proteomes" id="UP000054495"/>
    </source>
</evidence>
<gene>
    <name evidence="2" type="ORF">ANCCEY_11005</name>
</gene>
<feature type="region of interest" description="Disordered" evidence="1">
    <location>
        <begin position="64"/>
        <end position="85"/>
    </location>
</feature>
<dbReference type="Proteomes" id="UP000054495">
    <property type="component" value="Unassembled WGS sequence"/>
</dbReference>
<keyword evidence="3" id="KW-1185">Reference proteome</keyword>
<dbReference type="Pfam" id="PF01213">
    <property type="entry name" value="CAP_N-CM"/>
    <property type="match status" value="1"/>
</dbReference>
<dbReference type="GO" id="GO:0007010">
    <property type="term" value="P:cytoskeleton organization"/>
    <property type="evidence" value="ECO:0007669"/>
    <property type="project" value="InterPro"/>
</dbReference>
<reference evidence="2 3" key="1">
    <citation type="submission" date="2013-05" db="EMBL/GenBank/DDBJ databases">
        <title>Draft genome of the parasitic nematode Anyclostoma ceylanicum.</title>
        <authorList>
            <person name="Mitreva M."/>
        </authorList>
    </citation>
    <scope>NUCLEOTIDE SEQUENCE [LARGE SCALE GENOMIC DNA]</scope>
</reference>